<gene>
    <name evidence="1" type="ORF">BN1079_01170</name>
</gene>
<dbReference type="HOGENOM" id="CLU_3029076_0_0_6"/>
<reference evidence="1 2" key="1">
    <citation type="submission" date="2014-07" db="EMBL/GenBank/DDBJ databases">
        <authorList>
            <person name="Urmite Genomes Urmite Genomes"/>
        </authorList>
    </citation>
    <scope>NUCLEOTIDE SEQUENCE [LARGE SCALE GENOMIC DNA]</scope>
    <source>
        <strain evidence="1 2">20_BN</strain>
    </source>
</reference>
<keyword evidence="2" id="KW-1185">Reference proteome</keyword>
<dbReference type="EMBL" id="CCSF01000001">
    <property type="protein sequence ID" value="CDZ93865.1"/>
    <property type="molecule type" value="Genomic_DNA"/>
</dbReference>
<dbReference type="InterPro" id="IPR022541">
    <property type="entry name" value="YhfG"/>
</dbReference>
<evidence type="ECO:0000313" key="1">
    <source>
        <dbReference type="EMBL" id="CDZ93865.1"/>
    </source>
</evidence>
<protein>
    <recommendedName>
        <fullName evidence="3">DUF2559 family protein</fullName>
    </recommendedName>
</protein>
<dbReference type="Proteomes" id="UP000053902">
    <property type="component" value="Unassembled WGS sequence"/>
</dbReference>
<sequence length="55" mass="6217">MSNLSLQTKKAYYAKVRQSNYAASLRLEGFDVVPADAERKPPSREAVLRAYRAKT</sequence>
<evidence type="ECO:0008006" key="3">
    <source>
        <dbReference type="Google" id="ProtNLM"/>
    </source>
</evidence>
<accession>A0A078LRE1</accession>
<evidence type="ECO:0000313" key="2">
    <source>
        <dbReference type="Proteomes" id="UP000053902"/>
    </source>
</evidence>
<dbReference type="Pfam" id="PF10832">
    <property type="entry name" value="YhfG"/>
    <property type="match status" value="1"/>
</dbReference>
<organism evidence="1 2">
    <name type="scientific">Pseudomonas saudiphocaensis</name>
    <dbReference type="NCBI Taxonomy" id="1499686"/>
    <lineage>
        <taxon>Bacteria</taxon>
        <taxon>Pseudomonadati</taxon>
        <taxon>Pseudomonadota</taxon>
        <taxon>Gammaproteobacteria</taxon>
        <taxon>Pseudomonadales</taxon>
        <taxon>Pseudomonadaceae</taxon>
        <taxon>Pseudomonas</taxon>
    </lineage>
</organism>
<dbReference type="AlphaFoldDB" id="A0A078LRE1"/>
<proteinExistence type="predicted"/>
<dbReference type="OrthoDB" id="6079489at2"/>
<name>A0A078LRE1_9PSED</name>
<dbReference type="RefSeq" id="WP_139053052.1">
    <property type="nucleotide sequence ID" value="NZ_CCSF01000001.1"/>
</dbReference>